<dbReference type="STRING" id="743788.S8EF04"/>
<dbReference type="Gene3D" id="3.40.50.1000">
    <property type="entry name" value="HAD superfamily/HAD-like"/>
    <property type="match status" value="1"/>
</dbReference>
<dbReference type="OrthoDB" id="40579at2759"/>
<dbReference type="InterPro" id="IPR023198">
    <property type="entry name" value="PGP-like_dom2"/>
</dbReference>
<dbReference type="SFLD" id="SFLDG01135">
    <property type="entry name" value="C1.5.6:_HAD__Beta-PGM__Phospha"/>
    <property type="match status" value="1"/>
</dbReference>
<keyword evidence="2" id="KW-1185">Reference proteome</keyword>
<evidence type="ECO:0000313" key="2">
    <source>
        <dbReference type="Proteomes" id="UP000015241"/>
    </source>
</evidence>
<dbReference type="InterPro" id="IPR041492">
    <property type="entry name" value="HAD_2"/>
</dbReference>
<dbReference type="InterPro" id="IPR051806">
    <property type="entry name" value="HAD-like_SPP"/>
</dbReference>
<dbReference type="SFLD" id="SFLDS00003">
    <property type="entry name" value="Haloacid_Dehalogenase"/>
    <property type="match status" value="1"/>
</dbReference>
<dbReference type="Pfam" id="PF13419">
    <property type="entry name" value="HAD_2"/>
    <property type="match status" value="1"/>
</dbReference>
<dbReference type="EMBL" id="KE504129">
    <property type="protein sequence ID" value="EPT03607.1"/>
    <property type="molecule type" value="Genomic_DNA"/>
</dbReference>
<reference evidence="1 2" key="1">
    <citation type="journal article" date="2012" name="Science">
        <title>The Paleozoic origin of enzymatic lignin decomposition reconstructed from 31 fungal genomes.</title>
        <authorList>
            <person name="Floudas D."/>
            <person name="Binder M."/>
            <person name="Riley R."/>
            <person name="Barry K."/>
            <person name="Blanchette R.A."/>
            <person name="Henrissat B."/>
            <person name="Martinez A.T."/>
            <person name="Otillar R."/>
            <person name="Spatafora J.W."/>
            <person name="Yadav J.S."/>
            <person name="Aerts A."/>
            <person name="Benoit I."/>
            <person name="Boyd A."/>
            <person name="Carlson A."/>
            <person name="Copeland A."/>
            <person name="Coutinho P.M."/>
            <person name="de Vries R.P."/>
            <person name="Ferreira P."/>
            <person name="Findley K."/>
            <person name="Foster B."/>
            <person name="Gaskell J."/>
            <person name="Glotzer D."/>
            <person name="Gorecki P."/>
            <person name="Heitman J."/>
            <person name="Hesse C."/>
            <person name="Hori C."/>
            <person name="Igarashi K."/>
            <person name="Jurgens J.A."/>
            <person name="Kallen N."/>
            <person name="Kersten P."/>
            <person name="Kohler A."/>
            <person name="Kuees U."/>
            <person name="Kumar T.K.A."/>
            <person name="Kuo A."/>
            <person name="LaButti K."/>
            <person name="Larrondo L.F."/>
            <person name="Lindquist E."/>
            <person name="Ling A."/>
            <person name="Lombard V."/>
            <person name="Lucas S."/>
            <person name="Lundell T."/>
            <person name="Martin R."/>
            <person name="McLaughlin D.J."/>
            <person name="Morgenstern I."/>
            <person name="Morin E."/>
            <person name="Murat C."/>
            <person name="Nagy L.G."/>
            <person name="Nolan M."/>
            <person name="Ohm R.A."/>
            <person name="Patyshakuliyeva A."/>
            <person name="Rokas A."/>
            <person name="Ruiz-Duenas F.J."/>
            <person name="Sabat G."/>
            <person name="Salamov A."/>
            <person name="Samejima M."/>
            <person name="Schmutz J."/>
            <person name="Slot J.C."/>
            <person name="St John F."/>
            <person name="Stenlid J."/>
            <person name="Sun H."/>
            <person name="Sun S."/>
            <person name="Syed K."/>
            <person name="Tsang A."/>
            <person name="Wiebenga A."/>
            <person name="Young D."/>
            <person name="Pisabarro A."/>
            <person name="Eastwood D.C."/>
            <person name="Martin F."/>
            <person name="Cullen D."/>
            <person name="Grigoriev I.V."/>
            <person name="Hibbett D.S."/>
        </authorList>
    </citation>
    <scope>NUCLEOTIDE SEQUENCE</scope>
    <source>
        <strain evidence="2">FP-58527</strain>
    </source>
</reference>
<dbReference type="Gene3D" id="1.10.150.240">
    <property type="entry name" value="Putative phosphatase, domain 2"/>
    <property type="match status" value="1"/>
</dbReference>
<gene>
    <name evidence="1" type="ORF">FOMPIDRAFT_1141760</name>
</gene>
<dbReference type="PANTHER" id="PTHR43481:SF4">
    <property type="entry name" value="GLYCEROL-1-PHOSPHATE PHOSPHOHYDROLASE 1-RELATED"/>
    <property type="match status" value="1"/>
</dbReference>
<dbReference type="SFLD" id="SFLDG01129">
    <property type="entry name" value="C1.5:_HAD__Beta-PGM__Phosphata"/>
    <property type="match status" value="1"/>
</dbReference>
<dbReference type="Proteomes" id="UP000015241">
    <property type="component" value="Unassembled WGS sequence"/>
</dbReference>
<evidence type="ECO:0000313" key="1">
    <source>
        <dbReference type="EMBL" id="EPT03607.1"/>
    </source>
</evidence>
<dbReference type="PANTHER" id="PTHR43481">
    <property type="entry name" value="FRUCTOSE-1-PHOSPHATE PHOSPHATASE"/>
    <property type="match status" value="1"/>
</dbReference>
<evidence type="ECO:0008006" key="3">
    <source>
        <dbReference type="Google" id="ProtNLM"/>
    </source>
</evidence>
<proteinExistence type="predicted"/>
<dbReference type="eggNOG" id="KOG2914">
    <property type="taxonomic scope" value="Eukaryota"/>
</dbReference>
<protein>
    <recommendedName>
        <fullName evidence="3">HAD-like protein</fullName>
    </recommendedName>
</protein>
<dbReference type="GO" id="GO:0050308">
    <property type="term" value="F:sugar-phosphatase activity"/>
    <property type="evidence" value="ECO:0007669"/>
    <property type="project" value="TreeGrafter"/>
</dbReference>
<organism evidence="1 2">
    <name type="scientific">Fomitopsis schrenkii</name>
    <name type="common">Brown rot fungus</name>
    <dbReference type="NCBI Taxonomy" id="2126942"/>
    <lineage>
        <taxon>Eukaryota</taxon>
        <taxon>Fungi</taxon>
        <taxon>Dikarya</taxon>
        <taxon>Basidiomycota</taxon>
        <taxon>Agaricomycotina</taxon>
        <taxon>Agaricomycetes</taxon>
        <taxon>Polyporales</taxon>
        <taxon>Fomitopsis</taxon>
    </lineage>
</organism>
<dbReference type="InterPro" id="IPR006439">
    <property type="entry name" value="HAD-SF_hydro_IA"/>
</dbReference>
<sequence>MPSTTLTFDAILFDMDGTLVDSTAGVVGAWELFKEKYTVVNVEYVLSICHGVRTVETLRRYCGIEDPEELEREAKRFEDAIAEQSTRNGRKGIVALPGVREIITELGPVSKGPNPRWAICTSATRSYATVALQKAEIPEPEAFVVSEDVKKGKPEPDPYLLGAKKCGVDPKKCLVVEDAPAGVRSGRAAGCKTLALLTSHTREQIEAAQPDFVVKDLSSVIMKRIDNAVEVTINID</sequence>
<dbReference type="AlphaFoldDB" id="S8EF04"/>
<dbReference type="SUPFAM" id="SSF56784">
    <property type="entry name" value="HAD-like"/>
    <property type="match status" value="1"/>
</dbReference>
<dbReference type="InterPro" id="IPR023214">
    <property type="entry name" value="HAD_sf"/>
</dbReference>
<dbReference type="InParanoid" id="S8EF04"/>
<accession>S8EF04</accession>
<dbReference type="NCBIfam" id="TIGR01509">
    <property type="entry name" value="HAD-SF-IA-v3"/>
    <property type="match status" value="1"/>
</dbReference>
<dbReference type="InterPro" id="IPR036412">
    <property type="entry name" value="HAD-like_sf"/>
</dbReference>
<name>S8EF04_FOMSC</name>
<dbReference type="HOGENOM" id="CLU_045011_13_4_1"/>